<keyword evidence="1" id="KW-1133">Transmembrane helix</keyword>
<dbReference type="EMBL" id="RBRL01000019">
    <property type="protein sequence ID" value="RMQ93207.1"/>
    <property type="molecule type" value="Genomic_DNA"/>
</dbReference>
<feature type="transmembrane region" description="Helical" evidence="1">
    <location>
        <begin position="30"/>
        <end position="46"/>
    </location>
</feature>
<evidence type="ECO:0000313" key="2">
    <source>
        <dbReference type="EMBL" id="RMQ93207.1"/>
    </source>
</evidence>
<dbReference type="AlphaFoldDB" id="A0A3M4QRW1"/>
<name>A0A3M4QRW1_9PSED</name>
<evidence type="ECO:0000256" key="1">
    <source>
        <dbReference type="SAM" id="Phobius"/>
    </source>
</evidence>
<reference evidence="2 3" key="1">
    <citation type="submission" date="2018-08" db="EMBL/GenBank/DDBJ databases">
        <title>Recombination of ecologically and evolutionarily significant loci maintains genetic cohesion in the Pseudomonas syringae species complex.</title>
        <authorList>
            <person name="Dillon M."/>
            <person name="Thakur S."/>
            <person name="Almeida R.N.D."/>
            <person name="Weir B.S."/>
            <person name="Guttman D.S."/>
        </authorList>
    </citation>
    <scope>NUCLEOTIDE SEQUENCE [LARGE SCALE GENOMIC DNA]</scope>
    <source>
        <strain evidence="2 3">ICMP 11288</strain>
    </source>
</reference>
<keyword evidence="1" id="KW-0812">Transmembrane</keyword>
<evidence type="ECO:0008006" key="4">
    <source>
        <dbReference type="Google" id="ProtNLM"/>
    </source>
</evidence>
<keyword evidence="1" id="KW-0472">Membrane</keyword>
<comment type="caution">
    <text evidence="2">The sequence shown here is derived from an EMBL/GenBank/DDBJ whole genome shotgun (WGS) entry which is preliminary data.</text>
</comment>
<accession>A0A3M4QRW1</accession>
<dbReference type="Proteomes" id="UP000277179">
    <property type="component" value="Unassembled WGS sequence"/>
</dbReference>
<evidence type="ECO:0000313" key="3">
    <source>
        <dbReference type="Proteomes" id="UP000277179"/>
    </source>
</evidence>
<proteinExistence type="predicted"/>
<protein>
    <recommendedName>
        <fullName evidence="4">Multidrug transporter</fullName>
    </recommendedName>
</protein>
<sequence>MVSMFFGVLLIITWLILLLRYPAKALPVSLAAAVGLGFVAIWVVWLDSREASQLSRLELRITYAPQECPADRPLKLLLINGNNVPLTELRWRLAAYAPGDTVNLADNVYAAPRYRGPGELQAGATWDDCLPTPPLRPGYRPQTLEFRAEHLQGSFSD</sequence>
<gene>
    <name evidence="2" type="ORF">ALP97_03467</name>
</gene>
<organism evidence="2 3">
    <name type="scientific">Pseudomonas salomonii</name>
    <dbReference type="NCBI Taxonomy" id="191391"/>
    <lineage>
        <taxon>Bacteria</taxon>
        <taxon>Pseudomonadati</taxon>
        <taxon>Pseudomonadota</taxon>
        <taxon>Gammaproteobacteria</taxon>
        <taxon>Pseudomonadales</taxon>
        <taxon>Pseudomonadaceae</taxon>
        <taxon>Pseudomonas</taxon>
    </lineage>
</organism>